<evidence type="ECO:0000256" key="5">
    <source>
        <dbReference type="ARBA" id="ARBA00022989"/>
    </source>
</evidence>
<dbReference type="GO" id="GO:0005789">
    <property type="term" value="C:endoplasmic reticulum membrane"/>
    <property type="evidence" value="ECO:0007669"/>
    <property type="project" value="UniProtKB-SubCell"/>
</dbReference>
<comment type="subcellular location">
    <subcellularLocation>
        <location evidence="8">Cytoplasmic vesicle</location>
        <location evidence="8">Clathrin-coated vesicle membrane</location>
        <topology evidence="8">Multi-pass membrane protein</topology>
    </subcellularLocation>
    <subcellularLocation>
        <location evidence="1">Endoplasmic reticulum membrane</location>
        <topology evidence="1">Multi-pass membrane protein</topology>
    </subcellularLocation>
    <subcellularLocation>
        <location evidence="9">Membrane</location>
        <topology evidence="9">Multi-pass membrane protein</topology>
    </subcellularLocation>
</comment>
<gene>
    <name evidence="10" type="ORF">E2I00_006612</name>
</gene>
<dbReference type="OrthoDB" id="10009287at2759"/>
<dbReference type="PANTHER" id="PTHR12300">
    <property type="entry name" value="HVA22-LIKE PROTEINS"/>
    <property type="match status" value="1"/>
</dbReference>
<comment type="similarity">
    <text evidence="2 9">Belongs to the DP1 family.</text>
</comment>
<keyword evidence="6 9" id="KW-0472">Membrane</keyword>
<keyword evidence="4" id="KW-0256">Endoplasmic reticulum</keyword>
<feature type="transmembrane region" description="Helical" evidence="9">
    <location>
        <begin position="76"/>
        <end position="99"/>
    </location>
</feature>
<dbReference type="AlphaFoldDB" id="A0A643BSX4"/>
<evidence type="ECO:0000256" key="3">
    <source>
        <dbReference type="ARBA" id="ARBA00022692"/>
    </source>
</evidence>
<evidence type="ECO:0000256" key="6">
    <source>
        <dbReference type="ARBA" id="ARBA00023136"/>
    </source>
</evidence>
<evidence type="ECO:0000313" key="11">
    <source>
        <dbReference type="Proteomes" id="UP000437017"/>
    </source>
</evidence>
<dbReference type="PANTHER" id="PTHR12300:SF133">
    <property type="entry name" value="RECEPTOR EXPRESSION-ENHANCING PROTEIN 6"/>
    <property type="match status" value="1"/>
</dbReference>
<feature type="non-terminal residue" evidence="10">
    <location>
        <position position="113"/>
    </location>
</feature>
<dbReference type="GO" id="GO:0030665">
    <property type="term" value="C:clathrin-coated vesicle membrane"/>
    <property type="evidence" value="ECO:0007669"/>
    <property type="project" value="UniProtKB-SubCell"/>
</dbReference>
<feature type="transmembrane region" description="Helical" evidence="9">
    <location>
        <begin position="34"/>
        <end position="55"/>
    </location>
</feature>
<organism evidence="10 11">
    <name type="scientific">Balaenoptera physalus</name>
    <name type="common">Fin whale</name>
    <name type="synonym">Balaena physalus</name>
    <dbReference type="NCBI Taxonomy" id="9770"/>
    <lineage>
        <taxon>Eukaryota</taxon>
        <taxon>Metazoa</taxon>
        <taxon>Chordata</taxon>
        <taxon>Craniata</taxon>
        <taxon>Vertebrata</taxon>
        <taxon>Euteleostomi</taxon>
        <taxon>Mammalia</taxon>
        <taxon>Eutheria</taxon>
        <taxon>Laurasiatheria</taxon>
        <taxon>Artiodactyla</taxon>
        <taxon>Whippomorpha</taxon>
        <taxon>Cetacea</taxon>
        <taxon>Mysticeti</taxon>
        <taxon>Balaenopteridae</taxon>
        <taxon>Balaenoptera</taxon>
    </lineage>
</organism>
<sequence>MQAAWARPRGLWRLGSARAAHTQPPLSAGAAALLSLWLLFGYGASLLCNLIGFAYPAYASIKAIESPSKEDDTVWLTYWVVYGLFGLAEFFSDLLLSWFPFYYAGKVGTTRDT</sequence>
<evidence type="ECO:0000256" key="9">
    <source>
        <dbReference type="RuleBase" id="RU362006"/>
    </source>
</evidence>
<keyword evidence="7" id="KW-0968">Cytoplasmic vesicle</keyword>
<accession>A0A643BSX4</accession>
<evidence type="ECO:0000256" key="4">
    <source>
        <dbReference type="ARBA" id="ARBA00022824"/>
    </source>
</evidence>
<reference evidence="10 11" key="1">
    <citation type="journal article" date="2019" name="PLoS ONE">
        <title>Genomic analyses reveal an absence of contemporary introgressive admixture between fin whales and blue whales, despite known hybrids.</title>
        <authorList>
            <person name="Westbury M.V."/>
            <person name="Petersen B."/>
            <person name="Lorenzen E.D."/>
        </authorList>
    </citation>
    <scope>NUCLEOTIDE SEQUENCE [LARGE SCALE GENOMIC DNA]</scope>
    <source>
        <strain evidence="10">FinWhale-01</strain>
    </source>
</reference>
<keyword evidence="3 9" id="KW-0812">Transmembrane</keyword>
<dbReference type="EMBL" id="SGJD01004864">
    <property type="protein sequence ID" value="KAB0391042.1"/>
    <property type="molecule type" value="Genomic_DNA"/>
</dbReference>
<keyword evidence="11" id="KW-1185">Reference proteome</keyword>
<proteinExistence type="inferred from homology"/>
<evidence type="ECO:0000256" key="1">
    <source>
        <dbReference type="ARBA" id="ARBA00004477"/>
    </source>
</evidence>
<evidence type="ECO:0000256" key="2">
    <source>
        <dbReference type="ARBA" id="ARBA00008573"/>
    </source>
</evidence>
<protein>
    <recommendedName>
        <fullName evidence="9">Receptor expression-enhancing protein</fullName>
    </recommendedName>
</protein>
<keyword evidence="5 9" id="KW-1133">Transmembrane helix</keyword>
<comment type="caution">
    <text evidence="10">The sequence shown here is derived from an EMBL/GenBank/DDBJ whole genome shotgun (WGS) entry which is preliminary data.</text>
</comment>
<evidence type="ECO:0000256" key="7">
    <source>
        <dbReference type="ARBA" id="ARBA00023329"/>
    </source>
</evidence>
<name>A0A643BSX4_BALPH</name>
<evidence type="ECO:0000256" key="8">
    <source>
        <dbReference type="ARBA" id="ARBA00029431"/>
    </source>
</evidence>
<evidence type="ECO:0000313" key="10">
    <source>
        <dbReference type="EMBL" id="KAB0391042.1"/>
    </source>
</evidence>
<dbReference type="Pfam" id="PF03134">
    <property type="entry name" value="TB2_DP1_HVA22"/>
    <property type="match status" value="1"/>
</dbReference>
<dbReference type="Proteomes" id="UP000437017">
    <property type="component" value="Unassembled WGS sequence"/>
</dbReference>
<dbReference type="InterPro" id="IPR004345">
    <property type="entry name" value="TB2_DP1_HVA22"/>
</dbReference>